<evidence type="ECO:0000313" key="4">
    <source>
        <dbReference type="EMBL" id="MPM81718.1"/>
    </source>
</evidence>
<dbReference type="AlphaFoldDB" id="A0A645CY12"/>
<dbReference type="InterPro" id="IPR050130">
    <property type="entry name" value="ClpA_ClpB"/>
</dbReference>
<dbReference type="EMBL" id="VSSQ01030988">
    <property type="protein sequence ID" value="MPM81718.1"/>
    <property type="molecule type" value="Genomic_DNA"/>
</dbReference>
<dbReference type="InterPro" id="IPR019489">
    <property type="entry name" value="Clp_ATPase_C"/>
</dbReference>
<gene>
    <name evidence="4" type="primary">clpB_24</name>
    <name evidence="4" type="ORF">SDC9_128775</name>
</gene>
<accession>A0A645CY12</accession>
<organism evidence="4">
    <name type="scientific">bioreactor metagenome</name>
    <dbReference type="NCBI Taxonomy" id="1076179"/>
    <lineage>
        <taxon>unclassified sequences</taxon>
        <taxon>metagenomes</taxon>
        <taxon>ecological metagenomes</taxon>
    </lineage>
</organism>
<dbReference type="InterPro" id="IPR027417">
    <property type="entry name" value="P-loop_NTPase"/>
</dbReference>
<dbReference type="GO" id="GO:0005524">
    <property type="term" value="F:ATP binding"/>
    <property type="evidence" value="ECO:0007669"/>
    <property type="project" value="UniProtKB-KW"/>
</dbReference>
<keyword evidence="1" id="KW-0547">Nucleotide-binding</keyword>
<dbReference type="PANTHER" id="PTHR11638:SF18">
    <property type="entry name" value="HEAT SHOCK PROTEIN 104"/>
    <property type="match status" value="1"/>
</dbReference>
<name>A0A645CY12_9ZZZZ</name>
<dbReference type="GO" id="GO:0005737">
    <property type="term" value="C:cytoplasm"/>
    <property type="evidence" value="ECO:0007669"/>
    <property type="project" value="TreeGrafter"/>
</dbReference>
<reference evidence="4" key="1">
    <citation type="submission" date="2019-08" db="EMBL/GenBank/DDBJ databases">
        <authorList>
            <person name="Kucharzyk K."/>
            <person name="Murdoch R.W."/>
            <person name="Higgins S."/>
            <person name="Loffler F."/>
        </authorList>
    </citation>
    <scope>NUCLEOTIDE SEQUENCE</scope>
</reference>
<keyword evidence="2" id="KW-0067">ATP-binding</keyword>
<evidence type="ECO:0000259" key="3">
    <source>
        <dbReference type="SMART" id="SM01086"/>
    </source>
</evidence>
<evidence type="ECO:0000256" key="2">
    <source>
        <dbReference type="ARBA" id="ARBA00022840"/>
    </source>
</evidence>
<dbReference type="PANTHER" id="PTHR11638">
    <property type="entry name" value="ATP-DEPENDENT CLP PROTEASE"/>
    <property type="match status" value="1"/>
</dbReference>
<proteinExistence type="predicted"/>
<feature type="domain" description="Clp ATPase C-terminal" evidence="3">
    <location>
        <begin position="1"/>
        <end position="71"/>
    </location>
</feature>
<protein>
    <submittedName>
        <fullName evidence="4">Chaperone protein ClpB</fullName>
    </submittedName>
</protein>
<dbReference type="SUPFAM" id="SSF52540">
    <property type="entry name" value="P-loop containing nucleoside triphosphate hydrolases"/>
    <property type="match status" value="1"/>
</dbReference>
<dbReference type="Gene3D" id="1.10.8.60">
    <property type="match status" value="1"/>
</dbReference>
<evidence type="ECO:0000256" key="1">
    <source>
        <dbReference type="ARBA" id="ARBA00022741"/>
    </source>
</evidence>
<comment type="caution">
    <text evidence="4">The sequence shown here is derived from an EMBL/GenBank/DDBJ whole genome shotgun (WGS) entry which is preliminary data.</text>
</comment>
<dbReference type="SMART" id="SM01086">
    <property type="entry name" value="ClpB_D2-small"/>
    <property type="match status" value="1"/>
</dbReference>
<sequence>MLSGQGIRMEYTGDALEALAEEGYDPQLGARPIKRLIQRKIINELSKQLLAGSVDKDHGFRLDVIDGKYVFLPLP</sequence>
<dbReference type="GO" id="GO:0016887">
    <property type="term" value="F:ATP hydrolysis activity"/>
    <property type="evidence" value="ECO:0007669"/>
    <property type="project" value="TreeGrafter"/>
</dbReference>
<dbReference type="GO" id="GO:0034605">
    <property type="term" value="P:cellular response to heat"/>
    <property type="evidence" value="ECO:0007669"/>
    <property type="project" value="TreeGrafter"/>
</dbReference>
<dbReference type="Pfam" id="PF10431">
    <property type="entry name" value="ClpB_D2-small"/>
    <property type="match status" value="1"/>
</dbReference>